<evidence type="ECO:0000313" key="3">
    <source>
        <dbReference type="Proteomes" id="UP000269221"/>
    </source>
</evidence>
<gene>
    <name evidence="2" type="ORF">DUI87_34154</name>
</gene>
<accession>A0A3M0IKD5</accession>
<dbReference type="InterPro" id="IPR011993">
    <property type="entry name" value="PH-like_dom_sf"/>
</dbReference>
<proteinExistence type="predicted"/>
<dbReference type="EMBL" id="QRBI01000286">
    <property type="protein sequence ID" value="RMB89467.1"/>
    <property type="molecule type" value="Genomic_DNA"/>
</dbReference>
<dbReference type="Gene3D" id="2.30.29.30">
    <property type="entry name" value="Pleckstrin-homology domain (PH domain)/Phosphotyrosine-binding domain (PTB)"/>
    <property type="match status" value="1"/>
</dbReference>
<reference evidence="2 3" key="1">
    <citation type="submission" date="2018-07" db="EMBL/GenBank/DDBJ databases">
        <title>A high quality draft genome assembly of the barn swallow (H. rustica rustica).</title>
        <authorList>
            <person name="Formenti G."/>
            <person name="Chiara M."/>
            <person name="Poveda L."/>
            <person name="Francoijs K.-J."/>
            <person name="Bonisoli-Alquati A."/>
            <person name="Canova L."/>
            <person name="Gianfranceschi L."/>
            <person name="Horner D.S."/>
            <person name="Saino N."/>
        </authorList>
    </citation>
    <scope>NUCLEOTIDE SEQUENCE [LARGE SCALE GENOMIC DNA]</scope>
    <source>
        <strain evidence="2">Chelidonia</strain>
        <tissue evidence="2">Blood</tissue>
    </source>
</reference>
<feature type="region of interest" description="Disordered" evidence="1">
    <location>
        <begin position="110"/>
        <end position="144"/>
    </location>
</feature>
<evidence type="ECO:0000256" key="1">
    <source>
        <dbReference type="SAM" id="MobiDB-lite"/>
    </source>
</evidence>
<keyword evidence="3" id="KW-1185">Reference proteome</keyword>
<organism evidence="2 3">
    <name type="scientific">Hirundo rustica rustica</name>
    <dbReference type="NCBI Taxonomy" id="333673"/>
    <lineage>
        <taxon>Eukaryota</taxon>
        <taxon>Metazoa</taxon>
        <taxon>Chordata</taxon>
        <taxon>Craniata</taxon>
        <taxon>Vertebrata</taxon>
        <taxon>Euteleostomi</taxon>
        <taxon>Archelosauria</taxon>
        <taxon>Archosauria</taxon>
        <taxon>Dinosauria</taxon>
        <taxon>Saurischia</taxon>
        <taxon>Theropoda</taxon>
        <taxon>Coelurosauria</taxon>
        <taxon>Aves</taxon>
        <taxon>Neognathae</taxon>
        <taxon>Neoaves</taxon>
        <taxon>Telluraves</taxon>
        <taxon>Australaves</taxon>
        <taxon>Passeriformes</taxon>
        <taxon>Sylvioidea</taxon>
        <taxon>Hirundinidae</taxon>
        <taxon>Hirundo</taxon>
    </lineage>
</organism>
<dbReference type="STRING" id="333673.A0A3M0IKD5"/>
<sequence length="235" mass="26490">MMDPLCPSRESSGEQHRTVMKPCSSLFEGAILVGFGVNSLGMESFKREWSQFHPLDAKPPDISLLRNTTLFTDKDVAYVCPFNGPVKGQGYVTNCKLYLRSVENSFAEGKKALKPPESRRKKPRTGVPEWPPLKGHQKGHSEPSAVNIASSQEDQKPNGQLWRRTFLARAAHLKFVPDRQISKGPGIRHPETCWTVIRTPLRRIRPQLHTSLCALVRTVGSRSWGEPLHRNKSLF</sequence>
<dbReference type="OrthoDB" id="271628at2759"/>
<name>A0A3M0IKD5_HIRRU</name>
<protein>
    <submittedName>
        <fullName evidence="2">Uncharacterized protein</fullName>
    </submittedName>
</protein>
<comment type="caution">
    <text evidence="2">The sequence shown here is derived from an EMBL/GenBank/DDBJ whole genome shotgun (WGS) entry which is preliminary data.</text>
</comment>
<dbReference type="AlphaFoldDB" id="A0A3M0IKD5"/>
<dbReference type="Proteomes" id="UP000269221">
    <property type="component" value="Unassembled WGS sequence"/>
</dbReference>
<evidence type="ECO:0000313" key="2">
    <source>
        <dbReference type="EMBL" id="RMB89467.1"/>
    </source>
</evidence>